<name>A0ABV2BRX3_9GAMM</name>
<dbReference type="InterPro" id="IPR027304">
    <property type="entry name" value="Trigger_fact/SurA_dom_sf"/>
</dbReference>
<organism evidence="1 2">
    <name type="scientific">Aliikangiella maris</name>
    <dbReference type="NCBI Taxonomy" id="3162458"/>
    <lineage>
        <taxon>Bacteria</taxon>
        <taxon>Pseudomonadati</taxon>
        <taxon>Pseudomonadota</taxon>
        <taxon>Gammaproteobacteria</taxon>
        <taxon>Oceanospirillales</taxon>
        <taxon>Pleioneaceae</taxon>
        <taxon>Aliikangiella</taxon>
    </lineage>
</organism>
<dbReference type="Pfam" id="PF00639">
    <property type="entry name" value="Rotamase"/>
    <property type="match status" value="1"/>
</dbReference>
<reference evidence="1 2" key="1">
    <citation type="submission" date="2024-06" db="EMBL/GenBank/DDBJ databases">
        <authorList>
            <person name="Li F."/>
        </authorList>
    </citation>
    <scope>NUCLEOTIDE SEQUENCE [LARGE SCALE GENOMIC DNA]</scope>
    <source>
        <strain evidence="1 2">GXAS 311</strain>
    </source>
</reference>
<comment type="caution">
    <text evidence="1">The sequence shown here is derived from an EMBL/GenBank/DDBJ whole genome shotgun (WGS) entry which is preliminary data.</text>
</comment>
<evidence type="ECO:0000313" key="2">
    <source>
        <dbReference type="Proteomes" id="UP001548189"/>
    </source>
</evidence>
<proteinExistence type="predicted"/>
<protein>
    <submittedName>
        <fullName evidence="1">SurA N-terminal domain-containing protein</fullName>
    </submittedName>
</protein>
<dbReference type="Gene3D" id="1.10.4030.10">
    <property type="entry name" value="Porin chaperone SurA, peptide-binding domain"/>
    <property type="match status" value="1"/>
</dbReference>
<dbReference type="Proteomes" id="UP001548189">
    <property type="component" value="Unassembled WGS sequence"/>
</dbReference>
<dbReference type="Gene3D" id="3.10.50.40">
    <property type="match status" value="1"/>
</dbReference>
<keyword evidence="2" id="KW-1185">Reference proteome</keyword>
<dbReference type="InterPro" id="IPR000297">
    <property type="entry name" value="PPIase_PpiC"/>
</dbReference>
<dbReference type="PANTHER" id="PTHR47529:SF1">
    <property type="entry name" value="PERIPLASMIC CHAPERONE PPID"/>
    <property type="match status" value="1"/>
</dbReference>
<gene>
    <name evidence="1" type="ORF">ABVT43_06140</name>
</gene>
<sequence length="634" mass="71680">MLESIREGVQKPWVKIVIFAIVISFVFAGYFTSSFFLGDPNAVAVVNGESISRLDFQRIYANVKAQQADYYKANVKTEEDERKFQENVLERLITYKVREQATRELGMRLSDDALRNVIQSDPNYQLDGKYSSTLVEQTLIRSQISKEEFKNDYETREVAQQLLTGVLDSEFVLPSEVAADYQFMAQKRSGKALQVNSAPFKQQIELTDDDINQYYQDNQETFRQEEKISVEYIELNSADLASQVELSEEAIQEFYDNNLDRYKSDEQRQISHILITTDERSDAEALEKIQSLKKRIDSGETFEDIAKTESDDEPTRETGGDLGVLIAGSLDAALEKAATELAAVGDVSEPIKSEFGYHLIKLSDLTPGSALPLEQVKDELMAELKKTKAEEVYYNKLDTLTNKVFEISDSLNEASIAVGLEVKNSPLFGRSSREGIFANQEVQDAAFSVSVKDSLLNSEPIQISDSHVIVLRRKDYQPSKIQPLEEVKARVTNTLKQEKAKKAAEELASSIIAKLEANESIDALLAEKKLSWTELKALERNNASLSFLSNQHFFKMPKPEEGKVTVDLVEDFQGYTILMLNSIEEGDWEKADETTKKQRGLYLSSYFSSADFTAFIEDFRANSEISKNLNNLIQ</sequence>
<dbReference type="Pfam" id="PF13624">
    <property type="entry name" value="SurA_N_3"/>
    <property type="match status" value="1"/>
</dbReference>
<dbReference type="SUPFAM" id="SSF54534">
    <property type="entry name" value="FKBP-like"/>
    <property type="match status" value="1"/>
</dbReference>
<dbReference type="SUPFAM" id="SSF109998">
    <property type="entry name" value="Triger factor/SurA peptide-binding domain-like"/>
    <property type="match status" value="1"/>
</dbReference>
<dbReference type="InterPro" id="IPR046357">
    <property type="entry name" value="PPIase_dom_sf"/>
</dbReference>
<dbReference type="PANTHER" id="PTHR47529">
    <property type="entry name" value="PEPTIDYL-PROLYL CIS-TRANS ISOMERASE D"/>
    <property type="match status" value="1"/>
</dbReference>
<dbReference type="EMBL" id="JBEVCJ010000005">
    <property type="protein sequence ID" value="MET1254701.1"/>
    <property type="molecule type" value="Genomic_DNA"/>
</dbReference>
<evidence type="ECO:0000313" key="1">
    <source>
        <dbReference type="EMBL" id="MET1254701.1"/>
    </source>
</evidence>
<dbReference type="InterPro" id="IPR052029">
    <property type="entry name" value="PpiD_chaperone"/>
</dbReference>
<dbReference type="PROSITE" id="PS50198">
    <property type="entry name" value="PPIC_PPIASE_2"/>
    <property type="match status" value="1"/>
</dbReference>
<accession>A0ABV2BRX3</accession>